<proteinExistence type="predicted"/>
<keyword evidence="2" id="KW-1185">Reference proteome</keyword>
<name>A0ABQ7BF80_BRACR</name>
<gene>
    <name evidence="1" type="ORF">DY000_02042942</name>
</gene>
<dbReference type="Proteomes" id="UP000266723">
    <property type="component" value="Unassembled WGS sequence"/>
</dbReference>
<comment type="caution">
    <text evidence="1">The sequence shown here is derived from an EMBL/GenBank/DDBJ whole genome shotgun (WGS) entry which is preliminary data.</text>
</comment>
<evidence type="ECO:0000313" key="2">
    <source>
        <dbReference type="Proteomes" id="UP000266723"/>
    </source>
</evidence>
<sequence length="56" mass="6253">MLKSQNKANENRESNSFMQLLDSSEFSCLKEETQSMIVRLISERIEAGGGSKEGLT</sequence>
<evidence type="ECO:0000313" key="1">
    <source>
        <dbReference type="EMBL" id="KAF3530957.1"/>
    </source>
</evidence>
<reference evidence="1 2" key="1">
    <citation type="journal article" date="2020" name="BMC Genomics">
        <title>Intraspecific diversification of the crop wild relative Brassica cretica Lam. using demographic model selection.</title>
        <authorList>
            <person name="Kioukis A."/>
            <person name="Michalopoulou V.A."/>
            <person name="Briers L."/>
            <person name="Pirintsos S."/>
            <person name="Studholme D.J."/>
            <person name="Pavlidis P."/>
            <person name="Sarris P.F."/>
        </authorList>
    </citation>
    <scope>NUCLEOTIDE SEQUENCE [LARGE SCALE GENOMIC DNA]</scope>
    <source>
        <strain evidence="2">cv. PFS-1207/04</strain>
    </source>
</reference>
<dbReference type="EMBL" id="QGKV02001507">
    <property type="protein sequence ID" value="KAF3530957.1"/>
    <property type="molecule type" value="Genomic_DNA"/>
</dbReference>
<protein>
    <submittedName>
        <fullName evidence="1">Uncharacterized protein</fullName>
    </submittedName>
</protein>
<organism evidence="1 2">
    <name type="scientific">Brassica cretica</name>
    <name type="common">Mustard</name>
    <dbReference type="NCBI Taxonomy" id="69181"/>
    <lineage>
        <taxon>Eukaryota</taxon>
        <taxon>Viridiplantae</taxon>
        <taxon>Streptophyta</taxon>
        <taxon>Embryophyta</taxon>
        <taxon>Tracheophyta</taxon>
        <taxon>Spermatophyta</taxon>
        <taxon>Magnoliopsida</taxon>
        <taxon>eudicotyledons</taxon>
        <taxon>Gunneridae</taxon>
        <taxon>Pentapetalae</taxon>
        <taxon>rosids</taxon>
        <taxon>malvids</taxon>
        <taxon>Brassicales</taxon>
        <taxon>Brassicaceae</taxon>
        <taxon>Brassiceae</taxon>
        <taxon>Brassica</taxon>
    </lineage>
</organism>
<accession>A0ABQ7BF80</accession>